<reference evidence="1 2" key="1">
    <citation type="submission" date="2018-05" db="EMBL/GenBank/DDBJ databases">
        <title>Complete genome sequence of Arcticibacterium luteifluviistationis SM1504T, a cytophagaceae bacterium isolated from Arctic surface seawater.</title>
        <authorList>
            <person name="Li Y."/>
            <person name="Qin Q.-L."/>
        </authorList>
    </citation>
    <scope>NUCLEOTIDE SEQUENCE [LARGE SCALE GENOMIC DNA]</scope>
    <source>
        <strain evidence="1 2">SM1504</strain>
    </source>
</reference>
<accession>A0A2Z4G9W5</accession>
<dbReference type="PROSITE" id="PS51257">
    <property type="entry name" value="PROKAR_LIPOPROTEIN"/>
    <property type="match status" value="1"/>
</dbReference>
<dbReference type="AlphaFoldDB" id="A0A2Z4G9W5"/>
<dbReference type="RefSeq" id="WP_111370967.1">
    <property type="nucleotide sequence ID" value="NZ_CP029480.1"/>
</dbReference>
<dbReference type="EMBL" id="CP029480">
    <property type="protein sequence ID" value="AWV97865.1"/>
    <property type="molecule type" value="Genomic_DNA"/>
</dbReference>
<gene>
    <name evidence="1" type="ORF">DJ013_06660</name>
</gene>
<evidence type="ECO:0000313" key="2">
    <source>
        <dbReference type="Proteomes" id="UP000249873"/>
    </source>
</evidence>
<proteinExistence type="predicted"/>
<keyword evidence="2" id="KW-1185">Reference proteome</keyword>
<dbReference type="KEGG" id="als:DJ013_06660"/>
<organism evidence="1 2">
    <name type="scientific">Arcticibacterium luteifluviistationis</name>
    <dbReference type="NCBI Taxonomy" id="1784714"/>
    <lineage>
        <taxon>Bacteria</taxon>
        <taxon>Pseudomonadati</taxon>
        <taxon>Bacteroidota</taxon>
        <taxon>Cytophagia</taxon>
        <taxon>Cytophagales</taxon>
        <taxon>Leadbetterellaceae</taxon>
        <taxon>Arcticibacterium</taxon>
    </lineage>
</organism>
<name>A0A2Z4G9W5_9BACT</name>
<dbReference type="Proteomes" id="UP000249873">
    <property type="component" value="Chromosome"/>
</dbReference>
<evidence type="ECO:0000313" key="1">
    <source>
        <dbReference type="EMBL" id="AWV97865.1"/>
    </source>
</evidence>
<protein>
    <submittedName>
        <fullName evidence="1">Uncharacterized protein</fullName>
    </submittedName>
</protein>
<sequence length="115" mass="13210">MVLFKNIILVLIFLTSAYSCREITCEEYVQLVGDDEFNIILKEVGSARLHLIGINPITENPEVFKSQNYLWTTDCKNIMSVNDTIVKRLGEMSIKVYKSDTMIVCNYQCDGKVYN</sequence>